<keyword evidence="2" id="KW-1185">Reference proteome</keyword>
<dbReference type="Proteomes" id="UP001255246">
    <property type="component" value="Unassembled WGS sequence"/>
</dbReference>
<sequence length="148" mass="17411">MKKVFIAVVLLTGLTTFAQRGERHVQKERFAKDYSVEQLATLKTKKMTLVLDLTNEQQEQVMELNLANAEFRKTRMEELKAKKEAGEAKKPTADEKFAFENARLDRQLAQQEKMKQILNDNQYQQWKKLSMHMHARGKKRMQKEGRRG</sequence>
<comment type="caution">
    <text evidence="1">The sequence shown here is derived from an EMBL/GenBank/DDBJ whole genome shotgun (WGS) entry which is preliminary data.</text>
</comment>
<evidence type="ECO:0008006" key="3">
    <source>
        <dbReference type="Google" id="ProtNLM"/>
    </source>
</evidence>
<evidence type="ECO:0000313" key="2">
    <source>
        <dbReference type="Proteomes" id="UP001255246"/>
    </source>
</evidence>
<proteinExistence type="predicted"/>
<name>A0ABU3A9L1_9FLAO</name>
<dbReference type="EMBL" id="JAVRHR010000001">
    <property type="protein sequence ID" value="MDT0606877.1"/>
    <property type="molecule type" value="Genomic_DNA"/>
</dbReference>
<dbReference type="RefSeq" id="WP_311350420.1">
    <property type="nucleotide sequence ID" value="NZ_JAVRHR010000001.1"/>
</dbReference>
<reference evidence="1 2" key="1">
    <citation type="submission" date="2023-09" db="EMBL/GenBank/DDBJ databases">
        <authorList>
            <person name="Rey-Velasco X."/>
        </authorList>
    </citation>
    <scope>NUCLEOTIDE SEQUENCE [LARGE SCALE GENOMIC DNA]</scope>
    <source>
        <strain evidence="1 2">F388</strain>
    </source>
</reference>
<accession>A0ABU3A9L1</accession>
<gene>
    <name evidence="1" type="ORF">RM706_07540</name>
</gene>
<organism evidence="1 2">
    <name type="scientific">Croceitalea rosinachiae</name>
    <dbReference type="NCBI Taxonomy" id="3075596"/>
    <lineage>
        <taxon>Bacteria</taxon>
        <taxon>Pseudomonadati</taxon>
        <taxon>Bacteroidota</taxon>
        <taxon>Flavobacteriia</taxon>
        <taxon>Flavobacteriales</taxon>
        <taxon>Flavobacteriaceae</taxon>
        <taxon>Croceitalea</taxon>
    </lineage>
</organism>
<protein>
    <recommendedName>
        <fullName evidence="3">LTXXQ motif family protein</fullName>
    </recommendedName>
</protein>
<evidence type="ECO:0000313" key="1">
    <source>
        <dbReference type="EMBL" id="MDT0606877.1"/>
    </source>
</evidence>